<evidence type="ECO:0000259" key="1">
    <source>
        <dbReference type="Pfam" id="PF00501"/>
    </source>
</evidence>
<dbReference type="EMBL" id="KZ293440">
    <property type="protein sequence ID" value="PBK66537.1"/>
    <property type="molecule type" value="Genomic_DNA"/>
</dbReference>
<feature type="domain" description="AMP-binding enzyme C-terminal" evidence="2">
    <location>
        <begin position="489"/>
        <end position="566"/>
    </location>
</feature>
<dbReference type="InterPro" id="IPR050237">
    <property type="entry name" value="ATP-dep_AMP-bd_enzyme"/>
</dbReference>
<dbReference type="PROSITE" id="PS00455">
    <property type="entry name" value="AMP_BINDING"/>
    <property type="match status" value="1"/>
</dbReference>
<dbReference type="AlphaFoldDB" id="A0A2H3BPP5"/>
<dbReference type="Proteomes" id="UP000218334">
    <property type="component" value="Unassembled WGS sequence"/>
</dbReference>
<sequence>MADTQTWTPCCSIEEADRILTRTGSLLEIETRVIGGRVLKAWKHLWPSLRLFFLHSTKQHADKTYVVYEKERYTFREILEKAVRCAAIFRDVYGVKKGDRVSICSRNCSTYLVVFWACHLLGAVTALIDPSQPLELLRYCITLTRCTLIVLDPERADMIETIADELRLASGTSGYIVLEEHEGKGHWQGMDVWKTVFSGYNGDPGDVLGDDPQILPEDDATVTFTSGTTGLPKGVLSSQRAFLTPIFNVISLAGRDCLRRGEPFPPVPIAGPQEGTLIPRALSNATAFNTAMFGTSQGLKLVLTRTWNVHEAVELYKTENITRLSSTSSIVRELVDSPLSEISIRTIAYGGTSMATAHFYRLKQAFPLATFIQVYGLSEIGGNAVGFAGSDFAARPDSCGFVSPVNEILMMKDGVKVAPGVVGEIWVRGPNVMKGYYGDSAATDKILTNDGWLMTGDLGRMDEYGYVYVHDRIEDIIVCGGNNVNSIFVENALYTEPGVLEVAVVGVPDEYLGEVPVALASLRPGYDGLIDEEGLMATAEKQLPKYAVPVMIILYDSGFDHTSSGKIIKAPLRTIAQKEWAKRLMKE</sequence>
<evidence type="ECO:0000313" key="4">
    <source>
        <dbReference type="Proteomes" id="UP000218334"/>
    </source>
</evidence>
<feature type="domain" description="AMP-dependent synthetase/ligase" evidence="1">
    <location>
        <begin position="55"/>
        <end position="437"/>
    </location>
</feature>
<accession>A0A2H3BPP5</accession>
<name>A0A2H3BPP5_9AGAR</name>
<dbReference type="Pfam" id="PF13193">
    <property type="entry name" value="AMP-binding_C"/>
    <property type="match status" value="1"/>
</dbReference>
<dbReference type="PANTHER" id="PTHR43767">
    <property type="entry name" value="LONG-CHAIN-FATTY-ACID--COA LIGASE"/>
    <property type="match status" value="1"/>
</dbReference>
<dbReference type="InterPro" id="IPR025110">
    <property type="entry name" value="AMP-bd_C"/>
</dbReference>
<dbReference type="PANTHER" id="PTHR43767:SF1">
    <property type="entry name" value="NONRIBOSOMAL PEPTIDE SYNTHASE PES1 (EUROFUNG)-RELATED"/>
    <property type="match status" value="1"/>
</dbReference>
<evidence type="ECO:0000313" key="3">
    <source>
        <dbReference type="EMBL" id="PBK66537.1"/>
    </source>
</evidence>
<dbReference type="InterPro" id="IPR042099">
    <property type="entry name" value="ANL_N_sf"/>
</dbReference>
<dbReference type="Pfam" id="PF00501">
    <property type="entry name" value="AMP-binding"/>
    <property type="match status" value="1"/>
</dbReference>
<reference evidence="4" key="1">
    <citation type="journal article" date="2017" name="Nat. Ecol. Evol.">
        <title>Genome expansion and lineage-specific genetic innovations in the forest pathogenic fungi Armillaria.</title>
        <authorList>
            <person name="Sipos G."/>
            <person name="Prasanna A.N."/>
            <person name="Walter M.C."/>
            <person name="O'Connor E."/>
            <person name="Balint B."/>
            <person name="Krizsan K."/>
            <person name="Kiss B."/>
            <person name="Hess J."/>
            <person name="Varga T."/>
            <person name="Slot J."/>
            <person name="Riley R."/>
            <person name="Boka B."/>
            <person name="Rigling D."/>
            <person name="Barry K."/>
            <person name="Lee J."/>
            <person name="Mihaltcheva S."/>
            <person name="LaButti K."/>
            <person name="Lipzen A."/>
            <person name="Waldron R."/>
            <person name="Moloney N.M."/>
            <person name="Sperisen C."/>
            <person name="Kredics L."/>
            <person name="Vagvoelgyi C."/>
            <person name="Patrignani A."/>
            <person name="Fitzpatrick D."/>
            <person name="Nagy I."/>
            <person name="Doyle S."/>
            <person name="Anderson J.B."/>
            <person name="Grigoriev I.V."/>
            <person name="Gueldener U."/>
            <person name="Muensterkoetter M."/>
            <person name="Nagy L.G."/>
        </authorList>
    </citation>
    <scope>NUCLEOTIDE SEQUENCE [LARGE SCALE GENOMIC DNA]</scope>
    <source>
        <strain evidence="4">28-4</strain>
    </source>
</reference>
<protein>
    <submittedName>
        <fullName evidence="3">Long-chain-fatty-acid-CoA ligase</fullName>
    </submittedName>
</protein>
<dbReference type="SUPFAM" id="SSF56801">
    <property type="entry name" value="Acetyl-CoA synthetase-like"/>
    <property type="match status" value="1"/>
</dbReference>
<dbReference type="InterPro" id="IPR000873">
    <property type="entry name" value="AMP-dep_synth/lig_dom"/>
</dbReference>
<organism evidence="3 4">
    <name type="scientific">Armillaria solidipes</name>
    <dbReference type="NCBI Taxonomy" id="1076256"/>
    <lineage>
        <taxon>Eukaryota</taxon>
        <taxon>Fungi</taxon>
        <taxon>Dikarya</taxon>
        <taxon>Basidiomycota</taxon>
        <taxon>Agaricomycotina</taxon>
        <taxon>Agaricomycetes</taxon>
        <taxon>Agaricomycetidae</taxon>
        <taxon>Agaricales</taxon>
        <taxon>Marasmiineae</taxon>
        <taxon>Physalacriaceae</taxon>
        <taxon>Armillaria</taxon>
    </lineage>
</organism>
<dbReference type="STRING" id="1076256.A0A2H3BPP5"/>
<dbReference type="InterPro" id="IPR045851">
    <property type="entry name" value="AMP-bd_C_sf"/>
</dbReference>
<proteinExistence type="predicted"/>
<dbReference type="InterPro" id="IPR020845">
    <property type="entry name" value="AMP-binding_CS"/>
</dbReference>
<keyword evidence="4" id="KW-1185">Reference proteome</keyword>
<gene>
    <name evidence="3" type="ORF">ARMSODRAFT_960104</name>
</gene>
<dbReference type="Gene3D" id="3.40.50.12780">
    <property type="entry name" value="N-terminal domain of ligase-like"/>
    <property type="match status" value="1"/>
</dbReference>
<keyword evidence="3" id="KW-0436">Ligase</keyword>
<dbReference type="Gene3D" id="3.30.300.30">
    <property type="match status" value="1"/>
</dbReference>
<dbReference type="GO" id="GO:0016878">
    <property type="term" value="F:acid-thiol ligase activity"/>
    <property type="evidence" value="ECO:0007669"/>
    <property type="project" value="UniProtKB-ARBA"/>
</dbReference>
<evidence type="ECO:0000259" key="2">
    <source>
        <dbReference type="Pfam" id="PF13193"/>
    </source>
</evidence>